<evidence type="ECO:0000256" key="3">
    <source>
        <dbReference type="ARBA" id="ARBA00012590"/>
    </source>
</evidence>
<dbReference type="EMBL" id="JAINZZ010000165">
    <property type="protein sequence ID" value="MBY8883223.1"/>
    <property type="molecule type" value="Genomic_DNA"/>
</dbReference>
<dbReference type="GO" id="GO:0016787">
    <property type="term" value="F:hydrolase activity"/>
    <property type="evidence" value="ECO:0007669"/>
    <property type="project" value="UniProtKB-KW"/>
</dbReference>
<dbReference type="InterPro" id="IPR013319">
    <property type="entry name" value="GH11/12"/>
</dbReference>
<keyword evidence="5 12" id="KW-0378">Hydrolase</keyword>
<keyword evidence="6" id="KW-0119">Carbohydrate metabolism</keyword>
<evidence type="ECO:0000259" key="11">
    <source>
        <dbReference type="PROSITE" id="PS51761"/>
    </source>
</evidence>
<evidence type="ECO:0000256" key="9">
    <source>
        <dbReference type="PROSITE-ProRule" id="PRU01097"/>
    </source>
</evidence>
<feature type="non-terminal residue" evidence="12">
    <location>
        <position position="96"/>
    </location>
</feature>
<dbReference type="SUPFAM" id="SSF49899">
    <property type="entry name" value="Concanavalin A-like lectins/glucanases"/>
    <property type="match status" value="1"/>
</dbReference>
<evidence type="ECO:0000313" key="13">
    <source>
        <dbReference type="Proteomes" id="UP000778578"/>
    </source>
</evidence>
<gene>
    <name evidence="12" type="ORF">K7862_37160</name>
</gene>
<evidence type="ECO:0000256" key="1">
    <source>
        <dbReference type="ARBA" id="ARBA00000681"/>
    </source>
</evidence>
<keyword evidence="10" id="KW-0732">Signal</keyword>
<keyword evidence="13" id="KW-1185">Reference proteome</keyword>
<comment type="similarity">
    <text evidence="9">Belongs to the glycosyl hydrolase 11 (cellulase G) family.</text>
</comment>
<evidence type="ECO:0000256" key="6">
    <source>
        <dbReference type="ARBA" id="ARBA00023277"/>
    </source>
</evidence>
<feature type="signal peptide" evidence="10">
    <location>
        <begin position="1"/>
        <end position="27"/>
    </location>
</feature>
<keyword evidence="4" id="KW-0858">Xylan degradation</keyword>
<reference evidence="12 13" key="1">
    <citation type="submission" date="2021-08" db="EMBL/GenBank/DDBJ databases">
        <title>WGS of actinomycetes from Thailand.</title>
        <authorList>
            <person name="Thawai C."/>
        </authorList>
    </citation>
    <scope>NUCLEOTIDE SEQUENCE [LARGE SCALE GENOMIC DNA]</scope>
    <source>
        <strain evidence="12 13">PLK6-54</strain>
    </source>
</reference>
<dbReference type="Pfam" id="PF00457">
    <property type="entry name" value="Glyco_hydro_11"/>
    <property type="match status" value="1"/>
</dbReference>
<feature type="domain" description="GH11" evidence="11">
    <location>
        <begin position="30"/>
        <end position="96"/>
    </location>
</feature>
<dbReference type="Gene3D" id="2.60.120.180">
    <property type="match status" value="1"/>
</dbReference>
<dbReference type="InterPro" id="IPR013320">
    <property type="entry name" value="ConA-like_dom_sf"/>
</dbReference>
<protein>
    <recommendedName>
        <fullName evidence="3">endo-1,4-beta-xylanase</fullName>
        <ecNumber evidence="3">3.2.1.8</ecNumber>
    </recommendedName>
</protein>
<dbReference type="PANTHER" id="PTHR46828">
    <property type="entry name" value="ENDO-1,4-BETA-XYLANASE A-RELATED"/>
    <property type="match status" value="1"/>
</dbReference>
<keyword evidence="7" id="KW-0326">Glycosidase</keyword>
<comment type="caution">
    <text evidence="9">Lacks conserved residue(s) required for the propagation of feature annotation.</text>
</comment>
<keyword evidence="8" id="KW-0624">Polysaccharide degradation</keyword>
<dbReference type="InterPro" id="IPR001137">
    <property type="entry name" value="Glyco_hydro_11"/>
</dbReference>
<dbReference type="PROSITE" id="PS51761">
    <property type="entry name" value="GH11_3"/>
    <property type="match status" value="1"/>
</dbReference>
<comment type="pathway">
    <text evidence="2">Glycan degradation; xylan degradation.</text>
</comment>
<comment type="catalytic activity">
    <reaction evidence="1">
        <text>Endohydrolysis of (1-&gt;4)-beta-D-xylosidic linkages in xylans.</text>
        <dbReference type="EC" id="3.2.1.8"/>
    </reaction>
</comment>
<evidence type="ECO:0000256" key="10">
    <source>
        <dbReference type="SAM" id="SignalP"/>
    </source>
</evidence>
<comment type="caution">
    <text evidence="12">The sequence shown here is derived from an EMBL/GenBank/DDBJ whole genome shotgun (WGS) entry which is preliminary data.</text>
</comment>
<name>A0ABS7QJ80_9ACTN</name>
<dbReference type="Proteomes" id="UP000778578">
    <property type="component" value="Unassembled WGS sequence"/>
</dbReference>
<evidence type="ECO:0000313" key="12">
    <source>
        <dbReference type="EMBL" id="MBY8883223.1"/>
    </source>
</evidence>
<dbReference type="InterPro" id="IPR033123">
    <property type="entry name" value="GH11_dom"/>
</dbReference>
<evidence type="ECO:0000256" key="5">
    <source>
        <dbReference type="ARBA" id="ARBA00022801"/>
    </source>
</evidence>
<dbReference type="EC" id="3.2.1.8" evidence="3"/>
<evidence type="ECO:0000256" key="8">
    <source>
        <dbReference type="ARBA" id="ARBA00023326"/>
    </source>
</evidence>
<evidence type="ECO:0000256" key="4">
    <source>
        <dbReference type="ARBA" id="ARBA00022651"/>
    </source>
</evidence>
<accession>A0ABS7QJ80</accession>
<dbReference type="PANTHER" id="PTHR46828:SF2">
    <property type="entry name" value="ENDO-1,4-BETA-XYLANASE A-RELATED"/>
    <property type="match status" value="1"/>
</dbReference>
<organism evidence="12 13">
    <name type="scientific">Actinacidiphila acidipaludis</name>
    <dbReference type="NCBI Taxonomy" id="2873382"/>
    <lineage>
        <taxon>Bacteria</taxon>
        <taxon>Bacillati</taxon>
        <taxon>Actinomycetota</taxon>
        <taxon>Actinomycetes</taxon>
        <taxon>Kitasatosporales</taxon>
        <taxon>Streptomycetaceae</taxon>
        <taxon>Actinacidiphila</taxon>
    </lineage>
</organism>
<feature type="chain" id="PRO_5047213301" description="endo-1,4-beta-xylanase" evidence="10">
    <location>
        <begin position="28"/>
        <end position="96"/>
    </location>
</feature>
<evidence type="ECO:0000256" key="7">
    <source>
        <dbReference type="ARBA" id="ARBA00023295"/>
    </source>
</evidence>
<proteinExistence type="inferred from homology"/>
<sequence>MRYLLSGLCATVLVAVAALMLPGTANADTVVTSSQTGSNNGYFYSFWTDGGGSSSMTLGSGGNYSTSWSNVGNFVAGKGWSTGSRQTVNYSGSFNP</sequence>
<evidence type="ECO:0000256" key="2">
    <source>
        <dbReference type="ARBA" id="ARBA00004851"/>
    </source>
</evidence>
<dbReference type="RefSeq" id="WP_222970233.1">
    <property type="nucleotide sequence ID" value="NZ_JAINZZ010000165.1"/>
</dbReference>